<comment type="caution">
    <text evidence="17">The sequence shown here is derived from an EMBL/GenBank/DDBJ whole genome shotgun (WGS) entry which is preliminary data.</text>
</comment>
<keyword evidence="9" id="KW-0564">Palmitate</keyword>
<feature type="region of interest" description="Disordered" evidence="15">
    <location>
        <begin position="560"/>
        <end position="587"/>
    </location>
</feature>
<dbReference type="GO" id="GO:0031966">
    <property type="term" value="C:mitochondrial membrane"/>
    <property type="evidence" value="ECO:0007669"/>
    <property type="project" value="UniProtKB-SubCell"/>
</dbReference>
<evidence type="ECO:0000256" key="8">
    <source>
        <dbReference type="ARBA" id="ARBA00023136"/>
    </source>
</evidence>
<reference evidence="17 18" key="1">
    <citation type="submission" date="2016-07" db="EMBL/GenBank/DDBJ databases">
        <title>Disparate Historic Effective Population Sizes Predicted by Modern Levels of Genome Diversity for the Scaled Quail (Callipepla squamata) and the Northern Bobwhite (Colinus virginianus): Inferences from First and Second Generation Draft Genome Assemblies for Sympatric New World Quail.</title>
        <authorList>
            <person name="Oldeschulte D.L."/>
            <person name="Halley Y.A."/>
            <person name="Bhattarai E.K."/>
            <person name="Brashear W.A."/>
            <person name="Hill J."/>
            <person name="Metz R.P."/>
            <person name="Johnson C.D."/>
            <person name="Rollins D."/>
            <person name="Peterson M.J."/>
            <person name="Bickhart D.M."/>
            <person name="Decker J.E."/>
            <person name="Seabury C.M."/>
        </authorList>
    </citation>
    <scope>NUCLEOTIDE SEQUENCE [LARGE SCALE GENOMIC DNA]</scope>
    <source>
        <strain evidence="17 18">Texas</strain>
        <tissue evidence="17">Leg muscle</tissue>
    </source>
</reference>
<evidence type="ECO:0000256" key="13">
    <source>
        <dbReference type="ARBA" id="ARBA00047790"/>
    </source>
</evidence>
<evidence type="ECO:0000256" key="4">
    <source>
        <dbReference type="ARBA" id="ARBA00022692"/>
    </source>
</evidence>
<dbReference type="AlphaFoldDB" id="A0A226N9T9"/>
<keyword evidence="18" id="KW-1185">Reference proteome</keyword>
<name>A0A226N9T9_CALSU</name>
<evidence type="ECO:0000256" key="11">
    <source>
        <dbReference type="ARBA" id="ARBA00023315"/>
    </source>
</evidence>
<keyword evidence="11 14" id="KW-0012">Acyltransferase</keyword>
<protein>
    <recommendedName>
        <fullName evidence="14">Palmitoyltransferase</fullName>
        <ecNumber evidence="14">2.3.1.225</ecNumber>
    </recommendedName>
</protein>
<evidence type="ECO:0000256" key="6">
    <source>
        <dbReference type="ARBA" id="ARBA00023034"/>
    </source>
</evidence>
<evidence type="ECO:0000256" key="1">
    <source>
        <dbReference type="ARBA" id="ARBA00004225"/>
    </source>
</evidence>
<dbReference type="InterPro" id="IPR001594">
    <property type="entry name" value="Palmitoyltrfase_DHHC"/>
</dbReference>
<evidence type="ECO:0000256" key="5">
    <source>
        <dbReference type="ARBA" id="ARBA00022989"/>
    </source>
</evidence>
<dbReference type="EC" id="2.3.1.225" evidence="14"/>
<comment type="catalytic activity">
    <reaction evidence="13">
        <text>L-cysteinyl-[protein] + hexadecanoyl-CoA = S-hexadecanoyl-L-cysteinyl-[protein] + CoA</text>
        <dbReference type="Rhea" id="RHEA:36683"/>
        <dbReference type="Rhea" id="RHEA-COMP:10131"/>
        <dbReference type="Rhea" id="RHEA-COMP:11032"/>
        <dbReference type="ChEBI" id="CHEBI:29950"/>
        <dbReference type="ChEBI" id="CHEBI:57287"/>
        <dbReference type="ChEBI" id="CHEBI:57379"/>
        <dbReference type="ChEBI" id="CHEBI:74151"/>
        <dbReference type="EC" id="2.3.1.225"/>
    </reaction>
    <physiologicalReaction direction="left-to-right" evidence="13">
        <dbReference type="Rhea" id="RHEA:36684"/>
    </physiologicalReaction>
</comment>
<feature type="transmembrane region" description="Helical" evidence="14">
    <location>
        <begin position="40"/>
        <end position="60"/>
    </location>
</feature>
<dbReference type="Proteomes" id="UP000198323">
    <property type="component" value="Unassembled WGS sequence"/>
</dbReference>
<feature type="compositionally biased region" description="Polar residues" evidence="15">
    <location>
        <begin position="561"/>
        <end position="570"/>
    </location>
</feature>
<feature type="region of interest" description="Disordered" evidence="15">
    <location>
        <begin position="345"/>
        <end position="386"/>
    </location>
</feature>
<keyword evidence="10" id="KW-0449">Lipoprotein</keyword>
<sequence>MKGSSRFVSEMSVVAAGSSSPGGRKYSTCPWLTKAISPAIPVYNGLVFLFVLANFSMATFMDPGVFPRAEPFEPLSKYCSTSVKEIIVCRGSIQSFVQDDVHKAADEDEDKDDDFRAPLYKNVEIKGIQVRMKWCATCHFYRPPRCSHCSVCDNCVEDFDHHCPWVNNCIGRRNYRYFFLFLLSLSTHMVGVFTFGLIFVLNHMEKLGAAHTTITYPSWSSETQVSLTPGYRMAVMCVAGLFFIPVIGLTGFHIVLVARGRTTNEQVRSSLFSVFVVKILLHLPLQGSCFMITRYIVEPKKKLAVSVKPPFLRPDLSERQITVKISDNGIQANLNRSKSKISLEGLEDKGMDVQPPLPPKGDQSKYSELKGQLGTSEESGLSPKLISPPTPAMYKYRPAYSNNPKVHYHAAAEQITLQEGHSQGALIEEDGRSLDYQSEPSLDIPSYRKSSLHKTYQSSPLQIDSFAINSRSLSLKSAGRRGTDKVPLHPIKSEGAASTPYKSIFSPNSLSNRNGSLSYDSLLNPMSPSGRKCVTHSAVSSVGYHSPYLSAKMCHLRGSELQRQPPQSFSPVLGGPAPHQRDPSPVRYDNLSKTIMASIQERKEMEEREKLLHSHPDSVFADSGVYDTPSSYSLQQVSTLSEDPRSMAMRYGSRDNLMAATSFSTRNPILQSSVSSLSSAMTRAPRTSTTSLQADLANNNVQTHQALQGRVSNGSYKSPGHQVPSSPTGMPRSPSYGGPKAVSFVNTVEITEVQSVGAQRDDIQMKTPHSKINGQPKGISRLGSTSSSQGTPVSPARHSNVKKVSGVGGTTYEISV</sequence>
<evidence type="ECO:0000256" key="10">
    <source>
        <dbReference type="ARBA" id="ARBA00023288"/>
    </source>
</evidence>
<keyword evidence="4 14" id="KW-0812">Transmembrane</keyword>
<dbReference type="PROSITE" id="PS50216">
    <property type="entry name" value="DHHC"/>
    <property type="match status" value="1"/>
</dbReference>
<evidence type="ECO:0000313" key="18">
    <source>
        <dbReference type="Proteomes" id="UP000198323"/>
    </source>
</evidence>
<evidence type="ECO:0000313" key="17">
    <source>
        <dbReference type="EMBL" id="OXB64030.1"/>
    </source>
</evidence>
<feature type="region of interest" description="Disordered" evidence="15">
    <location>
        <begin position="709"/>
        <end position="736"/>
    </location>
</feature>
<evidence type="ECO:0000256" key="9">
    <source>
        <dbReference type="ARBA" id="ARBA00023139"/>
    </source>
</evidence>
<organism evidence="17 18">
    <name type="scientific">Callipepla squamata</name>
    <name type="common">Scaled quail</name>
    <dbReference type="NCBI Taxonomy" id="9009"/>
    <lineage>
        <taxon>Eukaryota</taxon>
        <taxon>Metazoa</taxon>
        <taxon>Chordata</taxon>
        <taxon>Craniata</taxon>
        <taxon>Vertebrata</taxon>
        <taxon>Euteleostomi</taxon>
        <taxon>Archelosauria</taxon>
        <taxon>Archosauria</taxon>
        <taxon>Dinosauria</taxon>
        <taxon>Saurischia</taxon>
        <taxon>Theropoda</taxon>
        <taxon>Coelurosauria</taxon>
        <taxon>Aves</taxon>
        <taxon>Neognathae</taxon>
        <taxon>Galloanserae</taxon>
        <taxon>Galliformes</taxon>
        <taxon>Odontophoridae</taxon>
        <taxon>Callipepla</taxon>
    </lineage>
</organism>
<evidence type="ECO:0000259" key="16">
    <source>
        <dbReference type="Pfam" id="PF01529"/>
    </source>
</evidence>
<comment type="similarity">
    <text evidence="12">Belongs to the DHHC palmitoyltransferase family. ERF2/ZDHHC9 subfamily.</text>
</comment>
<feature type="transmembrane region" description="Helical" evidence="14">
    <location>
        <begin position="177"/>
        <end position="201"/>
    </location>
</feature>
<feature type="transmembrane region" description="Helical" evidence="14">
    <location>
        <begin position="270"/>
        <end position="297"/>
    </location>
</feature>
<dbReference type="Pfam" id="PF01529">
    <property type="entry name" value="DHHC"/>
    <property type="match status" value="1"/>
</dbReference>
<keyword evidence="7" id="KW-0496">Mitochondrion</keyword>
<comment type="domain">
    <text evidence="14">The DHHC domain is required for palmitoyltransferase activity.</text>
</comment>
<dbReference type="GO" id="GO:0019706">
    <property type="term" value="F:protein-cysteine S-palmitoyltransferase activity"/>
    <property type="evidence" value="ECO:0007669"/>
    <property type="project" value="UniProtKB-EC"/>
</dbReference>
<feature type="region of interest" description="Disordered" evidence="15">
    <location>
        <begin position="764"/>
        <end position="803"/>
    </location>
</feature>
<dbReference type="OrthoDB" id="4096362at2759"/>
<comment type="subcellular location">
    <subcellularLocation>
        <location evidence="2">Golgi apparatus membrane</location>
        <topology evidence="2">Multi-pass membrane protein</topology>
    </subcellularLocation>
    <subcellularLocation>
        <location evidence="1">Mitochondrion membrane</location>
        <topology evidence="1">Multi-pass membrane protein</topology>
    </subcellularLocation>
</comment>
<evidence type="ECO:0000256" key="7">
    <source>
        <dbReference type="ARBA" id="ARBA00023128"/>
    </source>
</evidence>
<dbReference type="STRING" id="9009.A0A226N9T9"/>
<feature type="transmembrane region" description="Helical" evidence="14">
    <location>
        <begin position="233"/>
        <end position="258"/>
    </location>
</feature>
<keyword evidence="6" id="KW-0333">Golgi apparatus</keyword>
<accession>A0A226N9T9</accession>
<dbReference type="PANTHER" id="PTHR12349">
    <property type="entry name" value="ANKYRIN REPEAT AND LEM DOMAIN-CONTAINING PROTEIN 2"/>
    <property type="match status" value="1"/>
</dbReference>
<gene>
    <name evidence="17" type="ORF">ASZ78_013456</name>
</gene>
<evidence type="ECO:0000256" key="12">
    <source>
        <dbReference type="ARBA" id="ARBA00023463"/>
    </source>
</evidence>
<feature type="compositionally biased region" description="Polar residues" evidence="15">
    <location>
        <begin position="782"/>
        <end position="792"/>
    </location>
</feature>
<evidence type="ECO:0000256" key="15">
    <source>
        <dbReference type="SAM" id="MobiDB-lite"/>
    </source>
</evidence>
<keyword evidence="3 14" id="KW-0808">Transferase</keyword>
<feature type="domain" description="Palmitoyltransferase DHHC" evidence="16">
    <location>
        <begin position="131"/>
        <end position="269"/>
    </location>
</feature>
<proteinExistence type="inferred from homology"/>
<dbReference type="GO" id="GO:0000139">
    <property type="term" value="C:Golgi membrane"/>
    <property type="evidence" value="ECO:0007669"/>
    <property type="project" value="UniProtKB-SubCell"/>
</dbReference>
<dbReference type="PANTHER" id="PTHR12349:SF1">
    <property type="entry name" value="PALMITOYLTRANSFERASE ZDHHC8"/>
    <property type="match status" value="1"/>
</dbReference>
<evidence type="ECO:0000256" key="3">
    <source>
        <dbReference type="ARBA" id="ARBA00022679"/>
    </source>
</evidence>
<evidence type="ECO:0000256" key="14">
    <source>
        <dbReference type="RuleBase" id="RU079119"/>
    </source>
</evidence>
<dbReference type="EMBL" id="MCFN01000134">
    <property type="protein sequence ID" value="OXB64030.1"/>
    <property type="molecule type" value="Genomic_DNA"/>
</dbReference>
<keyword evidence="8 14" id="KW-0472">Membrane</keyword>
<keyword evidence="5 14" id="KW-1133">Transmembrane helix</keyword>
<feature type="region of interest" description="Disordered" evidence="15">
    <location>
        <begin position="477"/>
        <end position="505"/>
    </location>
</feature>
<evidence type="ECO:0000256" key="2">
    <source>
        <dbReference type="ARBA" id="ARBA00004653"/>
    </source>
</evidence>